<dbReference type="GO" id="GO:0030991">
    <property type="term" value="C:intraciliary transport particle A"/>
    <property type="evidence" value="ECO:0007669"/>
    <property type="project" value="TreeGrafter"/>
</dbReference>
<dbReference type="Gene3D" id="2.130.10.10">
    <property type="entry name" value="YVTN repeat-like/Quinoprotein amine dehydrogenase"/>
    <property type="match status" value="1"/>
</dbReference>
<dbReference type="InterPro" id="IPR015943">
    <property type="entry name" value="WD40/YVTN_repeat-like_dom_sf"/>
</dbReference>
<keyword evidence="1" id="KW-0853">WD repeat</keyword>
<proteinExistence type="predicted"/>
<dbReference type="EMBL" id="BRYA01000001">
    <property type="protein sequence ID" value="GMI30540.1"/>
    <property type="molecule type" value="Genomic_DNA"/>
</dbReference>
<reference evidence="7" key="1">
    <citation type="journal article" date="2023" name="Commun. Biol.">
        <title>Genome analysis of Parmales, the sister group of diatoms, reveals the evolutionary specialization of diatoms from phago-mixotrophs to photoautotrophs.</title>
        <authorList>
            <person name="Ban H."/>
            <person name="Sato S."/>
            <person name="Yoshikawa S."/>
            <person name="Yamada K."/>
            <person name="Nakamura Y."/>
            <person name="Ichinomiya M."/>
            <person name="Sato N."/>
            <person name="Blanc-Mathieu R."/>
            <person name="Endo H."/>
            <person name="Kuwata A."/>
            <person name="Ogata H."/>
        </authorList>
    </citation>
    <scope>NUCLEOTIDE SEQUENCE [LARGE SCALE GENOMIC DNA]</scope>
</reference>
<protein>
    <recommendedName>
        <fullName evidence="5">WDR19 first beta-propeller domain-containing protein</fullName>
    </recommendedName>
</protein>
<dbReference type="Proteomes" id="UP001165065">
    <property type="component" value="Unassembled WGS sequence"/>
</dbReference>
<keyword evidence="4" id="KW-0812">Transmembrane</keyword>
<feature type="region of interest" description="Disordered" evidence="3">
    <location>
        <begin position="1"/>
        <end position="34"/>
    </location>
</feature>
<evidence type="ECO:0000313" key="7">
    <source>
        <dbReference type="Proteomes" id="UP001165065"/>
    </source>
</evidence>
<evidence type="ECO:0000256" key="4">
    <source>
        <dbReference type="SAM" id="Phobius"/>
    </source>
</evidence>
<keyword evidence="4" id="KW-0472">Membrane</keyword>
<keyword evidence="2" id="KW-0677">Repeat</keyword>
<dbReference type="PANTHER" id="PTHR14920:SF0">
    <property type="entry name" value="WD REPEAT DOMAIN 19"/>
    <property type="match status" value="1"/>
</dbReference>
<dbReference type="OrthoDB" id="10446136at2759"/>
<organism evidence="6 7">
    <name type="scientific">Triparma columacea</name>
    <dbReference type="NCBI Taxonomy" id="722753"/>
    <lineage>
        <taxon>Eukaryota</taxon>
        <taxon>Sar</taxon>
        <taxon>Stramenopiles</taxon>
        <taxon>Ochrophyta</taxon>
        <taxon>Bolidophyceae</taxon>
        <taxon>Parmales</taxon>
        <taxon>Triparmaceae</taxon>
        <taxon>Triparma</taxon>
    </lineage>
</organism>
<feature type="compositionally biased region" description="Pro residues" evidence="3">
    <location>
        <begin position="16"/>
        <end position="26"/>
    </location>
</feature>
<dbReference type="PANTHER" id="PTHR14920">
    <property type="entry name" value="OSMOTIC AVOIDANCE ABNORMAL PROTEIN 1/WD REPEAT MEMBRANE PROTEIN"/>
    <property type="match status" value="1"/>
</dbReference>
<sequence length="477" mass="50785">MARGAVSQRNRGAAAPLPPNPLPPNPQFKDNKNRPFLKPVSVLSNITLGQGRAVFQVHPFLPLVASCGESRVIQISSSELDPAPGSEVSPRIPEVGEGPAPTLVVDQIIPPSPTNVTSLRWSPDGGWLAATQQNSSKVVLWNLSTRESKSLEAQDKNLTFLAFADTKGGGELRLAVGTGRGTCVIYDVKTGMRVATTGGGGGKGGKSKTIVGGGWGLDEDGCLGYWTHDGTIVLADRGGKETGTISVRAGIREVSFSPEDNRTLVIVPNKKKAELSVVELSKDCQKKVQTELVFKPEWGEIVKTIWMPNGSLLVGFKEGYIVNLDKERKVQRFAGKFITSDEAPLIDMAYHPRSGSVAFGSIAIATSKKVKLVNLNSGTSTFEVCEWAVDEPSVRPTTTTTCMDNIAFTKSGLVCASTSGGSILLFEKANGGVTLLMAAAEKMIVLFSDFSLLADISATAFMAMAAAFVVSHLYQLR</sequence>
<gene>
    <name evidence="6" type="ORF">TrCOL_g2208</name>
</gene>
<dbReference type="GO" id="GO:0060271">
    <property type="term" value="P:cilium assembly"/>
    <property type="evidence" value="ECO:0007669"/>
    <property type="project" value="TreeGrafter"/>
</dbReference>
<dbReference type="InterPro" id="IPR040379">
    <property type="entry name" value="WDR19/dyf-2"/>
</dbReference>
<keyword evidence="4" id="KW-1133">Transmembrane helix</keyword>
<feature type="domain" description="WDR19 first beta-propeller" evidence="5">
    <location>
        <begin position="113"/>
        <end position="391"/>
    </location>
</feature>
<dbReference type="GO" id="GO:0035721">
    <property type="term" value="P:intraciliary retrograde transport"/>
    <property type="evidence" value="ECO:0007669"/>
    <property type="project" value="InterPro"/>
</dbReference>
<dbReference type="SUPFAM" id="SSF69322">
    <property type="entry name" value="Tricorn protease domain 2"/>
    <property type="match status" value="1"/>
</dbReference>
<dbReference type="InterPro" id="IPR057855">
    <property type="entry name" value="Beta-prop_WDR19_1st"/>
</dbReference>
<dbReference type="AlphaFoldDB" id="A0A9W7L5B2"/>
<dbReference type="Pfam" id="PF23389">
    <property type="entry name" value="Beta-prop_WDR19_1st"/>
    <property type="match status" value="1"/>
</dbReference>
<evidence type="ECO:0000313" key="6">
    <source>
        <dbReference type="EMBL" id="GMI30540.1"/>
    </source>
</evidence>
<feature type="transmembrane region" description="Helical" evidence="4">
    <location>
        <begin position="452"/>
        <end position="474"/>
    </location>
</feature>
<comment type="caution">
    <text evidence="6">The sequence shown here is derived from an EMBL/GenBank/DDBJ whole genome shotgun (WGS) entry which is preliminary data.</text>
</comment>
<name>A0A9W7L5B2_9STRA</name>
<evidence type="ECO:0000256" key="2">
    <source>
        <dbReference type="ARBA" id="ARBA00022737"/>
    </source>
</evidence>
<evidence type="ECO:0000256" key="3">
    <source>
        <dbReference type="SAM" id="MobiDB-lite"/>
    </source>
</evidence>
<dbReference type="GO" id="GO:0005929">
    <property type="term" value="C:cilium"/>
    <property type="evidence" value="ECO:0007669"/>
    <property type="project" value="TreeGrafter"/>
</dbReference>
<accession>A0A9W7L5B2</accession>
<evidence type="ECO:0000256" key="1">
    <source>
        <dbReference type="ARBA" id="ARBA00022574"/>
    </source>
</evidence>
<keyword evidence="7" id="KW-1185">Reference proteome</keyword>
<evidence type="ECO:0000259" key="5">
    <source>
        <dbReference type="Pfam" id="PF23389"/>
    </source>
</evidence>